<dbReference type="InterPro" id="IPR005648">
    <property type="entry name" value="FlgD"/>
</dbReference>
<keyword evidence="3 5" id="KW-1005">Bacterial flagellum biogenesis</keyword>
<protein>
    <recommendedName>
        <fullName evidence="2 5">Basal-body rod modification protein FlgD</fullName>
    </recommendedName>
</protein>
<reference evidence="7 10" key="2">
    <citation type="submission" date="2016-01" db="EMBL/GenBank/DDBJ databases">
        <authorList>
            <person name="Varghese N."/>
        </authorList>
    </citation>
    <scope>NUCLEOTIDE SEQUENCE [LARGE SCALE GENOMIC DNA]</scope>
    <source>
        <strain evidence="7 10">HL-91</strain>
    </source>
</reference>
<organism evidence="8 9">
    <name type="scientific">Roseibaca calidilacus</name>
    <dbReference type="NCBI Taxonomy" id="1666912"/>
    <lineage>
        <taxon>Bacteria</taxon>
        <taxon>Pseudomonadati</taxon>
        <taxon>Pseudomonadota</taxon>
        <taxon>Alphaproteobacteria</taxon>
        <taxon>Rhodobacterales</taxon>
        <taxon>Paracoccaceae</taxon>
        <taxon>Roseinatronobacter</taxon>
    </lineage>
</organism>
<dbReference type="STRING" id="1666912.Ga0058931_2143"/>
<keyword evidence="8" id="KW-0969">Cilium</keyword>
<accession>A0A0N8K8V3</accession>
<dbReference type="RefSeq" id="WP_072246324.1">
    <property type="nucleotide sequence ID" value="NZ_FBYC01000004.1"/>
</dbReference>
<evidence type="ECO:0000313" key="9">
    <source>
        <dbReference type="Proteomes" id="UP000050413"/>
    </source>
</evidence>
<name>A0A0N8K8V3_9RHOB</name>
<sequence length="222" mass="23458">MIQQTAFSALTAPQANPQAPSQSNELGQEDFLTLLTTQLRNQDPLNPLQNTEFLGQMAQFSTVSGIDRMNASLESLGGGLRDLRIGMASNLVGQSVLVPATEVFPSADGAIRGEIELDDPVDALSVRIIDPDTGAVLHSQDLGAQGPGIATFAWENMPHSALAPRRALQLEVAAQTGEQQSSPSSRAYARVLGAVVGQGNDDIALDVEGYGLLHSLEVDSIR</sequence>
<dbReference type="Proteomes" id="UP000050413">
    <property type="component" value="Unassembled WGS sequence"/>
</dbReference>
<evidence type="ECO:0000256" key="5">
    <source>
        <dbReference type="RuleBase" id="RU362076"/>
    </source>
</evidence>
<evidence type="ECO:0000256" key="3">
    <source>
        <dbReference type="ARBA" id="ARBA00022795"/>
    </source>
</evidence>
<dbReference type="Gene3D" id="2.60.40.4070">
    <property type="match status" value="1"/>
</dbReference>
<dbReference type="EMBL" id="LJSG01000002">
    <property type="protein sequence ID" value="KPP95577.1"/>
    <property type="molecule type" value="Genomic_DNA"/>
</dbReference>
<keyword evidence="8" id="KW-0966">Cell projection</keyword>
<evidence type="ECO:0000256" key="4">
    <source>
        <dbReference type="ARBA" id="ARBA00024746"/>
    </source>
</evidence>
<comment type="similarity">
    <text evidence="1 5">Belongs to the FlgD family.</text>
</comment>
<evidence type="ECO:0000313" key="7">
    <source>
        <dbReference type="EMBL" id="CUX82062.1"/>
    </source>
</evidence>
<dbReference type="GO" id="GO:0044781">
    <property type="term" value="P:bacterial-type flagellum organization"/>
    <property type="evidence" value="ECO:0007669"/>
    <property type="project" value="UniProtKB-UniRule"/>
</dbReference>
<dbReference type="AlphaFoldDB" id="A0A0N8K8V3"/>
<evidence type="ECO:0000313" key="10">
    <source>
        <dbReference type="Proteomes" id="UP000182045"/>
    </source>
</evidence>
<gene>
    <name evidence="8" type="primary">flgD-2</name>
    <name evidence="7" type="ORF">Ga0058931_2143</name>
    <name evidence="8" type="ORF">HLUCCA05_02650</name>
</gene>
<dbReference type="Pfam" id="PF13860">
    <property type="entry name" value="FlgD_ig"/>
    <property type="match status" value="1"/>
</dbReference>
<keyword evidence="10" id="KW-1185">Reference proteome</keyword>
<proteinExistence type="inferred from homology"/>
<dbReference type="Gene3D" id="2.30.30.910">
    <property type="match status" value="1"/>
</dbReference>
<evidence type="ECO:0000313" key="8">
    <source>
        <dbReference type="EMBL" id="KPP95577.1"/>
    </source>
</evidence>
<reference evidence="8 9" key="1">
    <citation type="submission" date="2015-09" db="EMBL/GenBank/DDBJ databases">
        <title>Identification and resolution of microdiversity through metagenomic sequencing of parallel consortia.</title>
        <authorList>
            <person name="Nelson W.C."/>
            <person name="Romine M.F."/>
            <person name="Lindemann S.R."/>
        </authorList>
    </citation>
    <scope>NUCLEOTIDE SEQUENCE [LARGE SCALE GENOMIC DNA]</scope>
    <source>
        <strain evidence="8">HL-91</strain>
    </source>
</reference>
<evidence type="ECO:0000256" key="1">
    <source>
        <dbReference type="ARBA" id="ARBA00010577"/>
    </source>
</evidence>
<keyword evidence="8" id="KW-0282">Flagellum</keyword>
<evidence type="ECO:0000256" key="2">
    <source>
        <dbReference type="ARBA" id="ARBA00016013"/>
    </source>
</evidence>
<dbReference type="EMBL" id="FBYC01000004">
    <property type="protein sequence ID" value="CUX82062.1"/>
    <property type="molecule type" value="Genomic_DNA"/>
</dbReference>
<dbReference type="InterPro" id="IPR025965">
    <property type="entry name" value="FlgD/Vpr_Ig-like"/>
</dbReference>
<dbReference type="PATRIC" id="fig|1666912.4.peg.1681"/>
<comment type="caution">
    <text evidence="8">The sequence shown here is derived from an EMBL/GenBank/DDBJ whole genome shotgun (WGS) entry which is preliminary data.</text>
</comment>
<dbReference type="Pfam" id="PF03963">
    <property type="entry name" value="FlgD"/>
    <property type="match status" value="1"/>
</dbReference>
<feature type="domain" description="FlgD/Vpr Ig-like" evidence="6">
    <location>
        <begin position="107"/>
        <end position="177"/>
    </location>
</feature>
<dbReference type="OrthoDB" id="9785233at2"/>
<dbReference type="Proteomes" id="UP000182045">
    <property type="component" value="Unassembled WGS sequence"/>
</dbReference>
<evidence type="ECO:0000259" key="6">
    <source>
        <dbReference type="Pfam" id="PF13860"/>
    </source>
</evidence>
<comment type="function">
    <text evidence="4 5">Required for flagellar hook formation. May act as a scaffolding protein.</text>
</comment>